<dbReference type="PaxDb" id="2903-EOD40853"/>
<dbReference type="GO" id="GO:0008422">
    <property type="term" value="F:beta-glucosidase activity"/>
    <property type="evidence" value="ECO:0007669"/>
    <property type="project" value="TreeGrafter"/>
</dbReference>
<dbReference type="AlphaFoldDB" id="A0A0D3KYL8"/>
<keyword evidence="2" id="KW-0378">Hydrolase</keyword>
<reference evidence="6" key="1">
    <citation type="journal article" date="2013" name="Nature">
        <title>Pan genome of the phytoplankton Emiliania underpins its global distribution.</title>
        <authorList>
            <person name="Read B.A."/>
            <person name="Kegel J."/>
            <person name="Klute M.J."/>
            <person name="Kuo A."/>
            <person name="Lefebvre S.C."/>
            <person name="Maumus F."/>
            <person name="Mayer C."/>
            <person name="Miller J."/>
            <person name="Monier A."/>
            <person name="Salamov A."/>
            <person name="Young J."/>
            <person name="Aguilar M."/>
            <person name="Claverie J.M."/>
            <person name="Frickenhaus S."/>
            <person name="Gonzalez K."/>
            <person name="Herman E.K."/>
            <person name="Lin Y.C."/>
            <person name="Napier J."/>
            <person name="Ogata H."/>
            <person name="Sarno A.F."/>
            <person name="Shmutz J."/>
            <person name="Schroeder D."/>
            <person name="de Vargas C."/>
            <person name="Verret F."/>
            <person name="von Dassow P."/>
            <person name="Valentin K."/>
            <person name="Van de Peer Y."/>
            <person name="Wheeler G."/>
            <person name="Dacks J.B."/>
            <person name="Delwiche C.F."/>
            <person name="Dyhrman S.T."/>
            <person name="Glockner G."/>
            <person name="John U."/>
            <person name="Richards T."/>
            <person name="Worden A.Z."/>
            <person name="Zhang X."/>
            <person name="Grigoriev I.V."/>
            <person name="Allen A.E."/>
            <person name="Bidle K."/>
            <person name="Borodovsky M."/>
            <person name="Bowler C."/>
            <person name="Brownlee C."/>
            <person name="Cock J.M."/>
            <person name="Elias M."/>
            <person name="Gladyshev V.N."/>
            <person name="Groth M."/>
            <person name="Guda C."/>
            <person name="Hadaegh A."/>
            <person name="Iglesias-Rodriguez M.D."/>
            <person name="Jenkins J."/>
            <person name="Jones B.M."/>
            <person name="Lawson T."/>
            <person name="Leese F."/>
            <person name="Lindquist E."/>
            <person name="Lobanov A."/>
            <person name="Lomsadze A."/>
            <person name="Malik S.B."/>
            <person name="Marsh M.E."/>
            <person name="Mackinder L."/>
            <person name="Mock T."/>
            <person name="Mueller-Roeber B."/>
            <person name="Pagarete A."/>
            <person name="Parker M."/>
            <person name="Probert I."/>
            <person name="Quesneville H."/>
            <person name="Raines C."/>
            <person name="Rensing S.A."/>
            <person name="Riano-Pachon D.M."/>
            <person name="Richier S."/>
            <person name="Rokitta S."/>
            <person name="Shiraiwa Y."/>
            <person name="Soanes D.M."/>
            <person name="van der Giezen M."/>
            <person name="Wahlund T.M."/>
            <person name="Williams B."/>
            <person name="Wilson W."/>
            <person name="Wolfe G."/>
            <person name="Wurch L.L."/>
        </authorList>
    </citation>
    <scope>NUCLEOTIDE SEQUENCE</scope>
</reference>
<dbReference type="SUPFAM" id="SSF51445">
    <property type="entry name" value="(Trans)glycosidases"/>
    <property type="match status" value="1"/>
</dbReference>
<keyword evidence="6" id="KW-1185">Reference proteome</keyword>
<dbReference type="KEGG" id="ehx:EMIHUDRAFT_439489"/>
<dbReference type="Pfam" id="PF00232">
    <property type="entry name" value="Glyco_hydro_1"/>
    <property type="match status" value="1"/>
</dbReference>
<evidence type="ECO:0000256" key="3">
    <source>
        <dbReference type="ARBA" id="ARBA00023295"/>
    </source>
</evidence>
<organism evidence="5 6">
    <name type="scientific">Emiliania huxleyi (strain CCMP1516)</name>
    <dbReference type="NCBI Taxonomy" id="280463"/>
    <lineage>
        <taxon>Eukaryota</taxon>
        <taxon>Haptista</taxon>
        <taxon>Haptophyta</taxon>
        <taxon>Prymnesiophyceae</taxon>
        <taxon>Isochrysidales</taxon>
        <taxon>Noelaerhabdaceae</taxon>
        <taxon>Emiliania</taxon>
    </lineage>
</organism>
<sequence>MVAQMVAAAIAVQPSVGTPALDRPSTSPPKSGLAFWHHFFASSPPPPPPSAAAYPSALSFDRSFLFGVATAPAHVEDNLHDAWLPFCNTTELHPNGRPHCHAWRTTPRAAERLRFWSEPEAEIGLAAALNSGVFRMGVDWSRLAPTSPSAFPNASAPVAPACSAFCEAREEAKVAASPGAPPEGCACSGVQDFVALARYREIVGMAKAKGMKVVLTLFHHSLPVWVGEAGGWTNEAVVREFGSFVRDVAAGLGESVDYWLTMNEPMAFALFTYIEGTWPQAFPQSNYLEVVLKALQGDERSVKAAVDNLAGAHNLAYSHIHQVHTLRGWRAPQVGMAARAQILEGKDPWDGPAVMLSREFMDFTITDKIQDRLDFLGLNYYGKEIISGQTIAQPTDVGYSEAGRAIDTEGLYSVLQMFHERYVNKPGATWKRFMVTENGVADATDVLRPAFITEHLAAIAAAVSKGIDVFGYIHWTISDNWEWADGYCPKFGLYSVDRTSPSLTRTARPSATVYADISKSYAVSREQREAAWKVVTAHRGQLRPFCRSEDGKEGLDEPRYNRWFSDNADWRFHEERLAAPHHTPGGIFLQREAAPESRAAAAAPSLPALAVGAAALAGAGFAVARALGRRGGRLSSPRRRGGAVALHIL</sequence>
<dbReference type="GO" id="GO:0005975">
    <property type="term" value="P:carbohydrate metabolic process"/>
    <property type="evidence" value="ECO:0007669"/>
    <property type="project" value="InterPro"/>
</dbReference>
<evidence type="ECO:0000313" key="6">
    <source>
        <dbReference type="Proteomes" id="UP000013827"/>
    </source>
</evidence>
<dbReference type="HOGENOM" id="CLU_001859_11_0_1"/>
<reference evidence="5" key="2">
    <citation type="submission" date="2024-10" db="UniProtKB">
        <authorList>
            <consortium name="EnsemblProtists"/>
        </authorList>
    </citation>
    <scope>IDENTIFICATION</scope>
</reference>
<dbReference type="PANTHER" id="PTHR10353:SF209">
    <property type="entry name" value="GALACTOLIPID GALACTOSYLTRANSFERASE SFR2, CHLOROPLASTIC"/>
    <property type="match status" value="1"/>
</dbReference>
<dbReference type="RefSeq" id="XP_005793282.1">
    <property type="nucleotide sequence ID" value="XM_005793225.1"/>
</dbReference>
<proteinExistence type="inferred from homology"/>
<dbReference type="PRINTS" id="PR00131">
    <property type="entry name" value="GLHYDRLASE1"/>
</dbReference>
<accession>A0A0D3KYL8</accession>
<dbReference type="Gene3D" id="3.20.20.80">
    <property type="entry name" value="Glycosidases"/>
    <property type="match status" value="1"/>
</dbReference>
<evidence type="ECO:0000256" key="2">
    <source>
        <dbReference type="ARBA" id="ARBA00022801"/>
    </source>
</evidence>
<dbReference type="EnsemblProtists" id="EOD40853">
    <property type="protein sequence ID" value="EOD40853"/>
    <property type="gene ID" value="EMIHUDRAFT_439489"/>
</dbReference>
<keyword evidence="3" id="KW-0326">Glycosidase</keyword>
<dbReference type="InterPro" id="IPR017853">
    <property type="entry name" value="GH"/>
</dbReference>
<dbReference type="GeneID" id="17286123"/>
<dbReference type="Proteomes" id="UP000013827">
    <property type="component" value="Unassembled WGS sequence"/>
</dbReference>
<evidence type="ECO:0000256" key="1">
    <source>
        <dbReference type="ARBA" id="ARBA00010838"/>
    </source>
</evidence>
<dbReference type="InterPro" id="IPR001360">
    <property type="entry name" value="Glyco_hydro_1"/>
</dbReference>
<name>A0A0D3KYL8_EMIH1</name>
<dbReference type="OMA" id="ETSCDDN"/>
<dbReference type="eggNOG" id="KOG0626">
    <property type="taxonomic scope" value="Eukaryota"/>
</dbReference>
<evidence type="ECO:0000313" key="5">
    <source>
        <dbReference type="EnsemblProtists" id="EOD40853"/>
    </source>
</evidence>
<dbReference type="STRING" id="2903.R1DZL9"/>
<dbReference type="PANTHER" id="PTHR10353">
    <property type="entry name" value="GLYCOSYL HYDROLASE"/>
    <property type="match status" value="1"/>
</dbReference>
<protein>
    <submittedName>
        <fullName evidence="5">Uncharacterized protein</fullName>
    </submittedName>
</protein>
<evidence type="ECO:0000256" key="4">
    <source>
        <dbReference type="RuleBase" id="RU003690"/>
    </source>
</evidence>
<comment type="similarity">
    <text evidence="1 4">Belongs to the glycosyl hydrolase 1 family.</text>
</comment>